<reference evidence="3 4" key="1">
    <citation type="submission" date="2013-08" db="EMBL/GenBank/DDBJ databases">
        <authorList>
            <person name="Durkin A.S."/>
            <person name="Haft D.R."/>
            <person name="McCorrison J."/>
            <person name="Torralba M."/>
            <person name="Gillis M."/>
            <person name="Haft D.H."/>
            <person name="Methe B."/>
            <person name="Sutton G."/>
            <person name="Nelson K.E."/>
        </authorList>
    </citation>
    <scope>NUCLEOTIDE SEQUENCE [LARGE SCALE GENOMIC DNA]</scope>
    <source>
        <strain evidence="3 4">F0195</strain>
    </source>
</reference>
<feature type="domain" description="DDH" evidence="1">
    <location>
        <begin position="26"/>
        <end position="170"/>
    </location>
</feature>
<dbReference type="GO" id="GO:0003676">
    <property type="term" value="F:nucleic acid binding"/>
    <property type="evidence" value="ECO:0007669"/>
    <property type="project" value="InterPro"/>
</dbReference>
<evidence type="ECO:0000313" key="3">
    <source>
        <dbReference type="EMBL" id="ERL07166.1"/>
    </source>
</evidence>
<protein>
    <submittedName>
        <fullName evidence="3">DHHA1 domain protein</fullName>
    </submittedName>
</protein>
<gene>
    <name evidence="3" type="ORF">HMPREF1316_1741</name>
</gene>
<accession>U2V3A8</accession>
<dbReference type="Pfam" id="PF02272">
    <property type="entry name" value="DHHA1"/>
    <property type="match status" value="1"/>
</dbReference>
<evidence type="ECO:0000313" key="4">
    <source>
        <dbReference type="Proteomes" id="UP000016638"/>
    </source>
</evidence>
<feature type="domain" description="DHHA1" evidence="2">
    <location>
        <begin position="238"/>
        <end position="324"/>
    </location>
</feature>
<keyword evidence="4" id="KW-1185">Reference proteome</keyword>
<dbReference type="OrthoDB" id="9803668at2"/>
<proteinExistence type="predicted"/>
<dbReference type="InterPro" id="IPR001667">
    <property type="entry name" value="DDH_dom"/>
</dbReference>
<dbReference type="InterPro" id="IPR003156">
    <property type="entry name" value="DHHA1_dom"/>
</dbReference>
<dbReference type="Proteomes" id="UP000016638">
    <property type="component" value="Unassembled WGS sequence"/>
</dbReference>
<organism evidence="3 4">
    <name type="scientific">Olsenella profusa F0195</name>
    <dbReference type="NCBI Taxonomy" id="1125712"/>
    <lineage>
        <taxon>Bacteria</taxon>
        <taxon>Bacillati</taxon>
        <taxon>Actinomycetota</taxon>
        <taxon>Coriobacteriia</taxon>
        <taxon>Coriobacteriales</taxon>
        <taxon>Atopobiaceae</taxon>
        <taxon>Olsenella</taxon>
    </lineage>
</organism>
<dbReference type="EMBL" id="AWEZ01000060">
    <property type="protein sequence ID" value="ERL07166.1"/>
    <property type="molecule type" value="Genomic_DNA"/>
</dbReference>
<dbReference type="STRING" id="1125712.HMPREF1316_1741"/>
<comment type="caution">
    <text evidence="3">The sequence shown here is derived from an EMBL/GenBank/DDBJ whole genome shotgun (WGS) entry which is preliminary data.</text>
</comment>
<evidence type="ECO:0000259" key="2">
    <source>
        <dbReference type="Pfam" id="PF02272"/>
    </source>
</evidence>
<dbReference type="Gene3D" id="3.10.310.30">
    <property type="match status" value="1"/>
</dbReference>
<dbReference type="PANTHER" id="PTHR47618:SF1">
    <property type="entry name" value="BIFUNCTIONAL OLIGORIBONUCLEASE AND PAP PHOSPHATASE NRNA"/>
    <property type="match status" value="1"/>
</dbReference>
<evidence type="ECO:0000259" key="1">
    <source>
        <dbReference type="Pfam" id="PF01368"/>
    </source>
</evidence>
<dbReference type="AlphaFoldDB" id="U2V3A8"/>
<name>U2V3A8_9ACTN</name>
<sequence>MTLRVTPRQTKVLGRMAALIEDSPTIAICAHTSPDGDAIGSGLALAMIIRAHCPHSQVTNLLADDAPVPRIYRFLPGADGFVRARDYHEDPDLFISVDLSRDSRLNEAEVVLGRSAHHAIIDHHPCTSHTGDVALIRPDAAAAGVLVTEFAQQLGVTLTPAMAQCLFCAITTDTGRFQYQNADPEAFQVASLLVDAGARPSEVSLNVYQSFSLSYLHLEAAVMARITTFAQGRIAYSYATEEDFERTNAQLDECDGLIDVVRSVAGGEVALFLKEVPGGHVRGNLRSKNDLDVSLVAAELGGGGHKAAAGFTFDGELGEALSAVLPLLRSLFDDEGPSRATKVEA</sequence>
<dbReference type="InterPro" id="IPR051319">
    <property type="entry name" value="Oligoribo/pAp-PDE_c-di-AMP_PDE"/>
</dbReference>
<dbReference type="PATRIC" id="fig|1125712.3.peg.1726"/>
<dbReference type="InterPro" id="IPR038763">
    <property type="entry name" value="DHH_sf"/>
</dbReference>
<dbReference type="Gene3D" id="3.90.1640.10">
    <property type="entry name" value="inorganic pyrophosphatase (n-terminal core)"/>
    <property type="match status" value="1"/>
</dbReference>
<dbReference type="eggNOG" id="COG0618">
    <property type="taxonomic scope" value="Bacteria"/>
</dbReference>
<dbReference type="PANTHER" id="PTHR47618">
    <property type="entry name" value="BIFUNCTIONAL OLIGORIBONUCLEASE AND PAP PHOSPHATASE NRNA"/>
    <property type="match status" value="1"/>
</dbReference>
<dbReference type="RefSeq" id="WP_021726577.1">
    <property type="nucleotide sequence ID" value="NZ_AWEZ01000060.1"/>
</dbReference>
<dbReference type="Pfam" id="PF01368">
    <property type="entry name" value="DHH"/>
    <property type="match status" value="1"/>
</dbReference>
<dbReference type="SUPFAM" id="SSF64182">
    <property type="entry name" value="DHH phosphoesterases"/>
    <property type="match status" value="1"/>
</dbReference>